<dbReference type="EMBL" id="BNJF01000002">
    <property type="protein sequence ID" value="GHO46045.1"/>
    <property type="molecule type" value="Genomic_DNA"/>
</dbReference>
<comment type="caution">
    <text evidence="2">The sequence shown here is derived from an EMBL/GenBank/DDBJ whole genome shotgun (WGS) entry which is preliminary data.</text>
</comment>
<dbReference type="AlphaFoldDB" id="A0A8J3MSF0"/>
<protein>
    <submittedName>
        <fullName evidence="2">Uncharacterized protein</fullName>
    </submittedName>
</protein>
<dbReference type="Proteomes" id="UP000612362">
    <property type="component" value="Unassembled WGS sequence"/>
</dbReference>
<evidence type="ECO:0000256" key="1">
    <source>
        <dbReference type="SAM" id="MobiDB-lite"/>
    </source>
</evidence>
<sequence length="62" mass="7385">MTRQTSLFFQFFDAHRKVLQKRLDYKLRSIVYTRGIEEARTFEKDTGLSNSRRGGEKEELSL</sequence>
<organism evidence="2 3">
    <name type="scientific">Ktedonospora formicarum</name>
    <dbReference type="NCBI Taxonomy" id="2778364"/>
    <lineage>
        <taxon>Bacteria</taxon>
        <taxon>Bacillati</taxon>
        <taxon>Chloroflexota</taxon>
        <taxon>Ktedonobacteria</taxon>
        <taxon>Ktedonobacterales</taxon>
        <taxon>Ktedonobacteraceae</taxon>
        <taxon>Ktedonospora</taxon>
    </lineage>
</organism>
<name>A0A8J3MSF0_9CHLR</name>
<evidence type="ECO:0000313" key="3">
    <source>
        <dbReference type="Proteomes" id="UP000612362"/>
    </source>
</evidence>
<accession>A0A8J3MSF0</accession>
<reference evidence="2" key="1">
    <citation type="submission" date="2020-10" db="EMBL/GenBank/DDBJ databases">
        <title>Taxonomic study of unclassified bacteria belonging to the class Ktedonobacteria.</title>
        <authorList>
            <person name="Yabe S."/>
            <person name="Wang C.M."/>
            <person name="Zheng Y."/>
            <person name="Sakai Y."/>
            <person name="Cavaletti L."/>
            <person name="Monciardini P."/>
            <person name="Donadio S."/>
        </authorList>
    </citation>
    <scope>NUCLEOTIDE SEQUENCE</scope>
    <source>
        <strain evidence="2">SOSP1-1</strain>
    </source>
</reference>
<feature type="region of interest" description="Disordered" evidence="1">
    <location>
        <begin position="43"/>
        <end position="62"/>
    </location>
</feature>
<proteinExistence type="predicted"/>
<evidence type="ECO:0000313" key="2">
    <source>
        <dbReference type="EMBL" id="GHO46045.1"/>
    </source>
</evidence>
<feature type="compositionally biased region" description="Basic and acidic residues" evidence="1">
    <location>
        <begin position="53"/>
        <end position="62"/>
    </location>
</feature>
<gene>
    <name evidence="2" type="ORF">KSX_42080</name>
</gene>
<keyword evidence="3" id="KW-1185">Reference proteome</keyword>